<dbReference type="InterPro" id="IPR053134">
    <property type="entry name" value="RNA-dir_DNA_polymerase"/>
</dbReference>
<dbReference type="InterPro" id="IPR043128">
    <property type="entry name" value="Rev_trsase/Diguanyl_cyclase"/>
</dbReference>
<reference evidence="3" key="2">
    <citation type="journal article" date="2024" name="Plant">
        <title>Genomic evolution and insights into agronomic trait innovations of Sesamum species.</title>
        <authorList>
            <person name="Miao H."/>
            <person name="Wang L."/>
            <person name="Qu L."/>
            <person name="Liu H."/>
            <person name="Sun Y."/>
            <person name="Le M."/>
            <person name="Wang Q."/>
            <person name="Wei S."/>
            <person name="Zheng Y."/>
            <person name="Lin W."/>
            <person name="Duan Y."/>
            <person name="Cao H."/>
            <person name="Xiong S."/>
            <person name="Wang X."/>
            <person name="Wei L."/>
            <person name="Li C."/>
            <person name="Ma Q."/>
            <person name="Ju M."/>
            <person name="Zhao R."/>
            <person name="Li G."/>
            <person name="Mu C."/>
            <person name="Tian Q."/>
            <person name="Mei H."/>
            <person name="Zhang T."/>
            <person name="Gao T."/>
            <person name="Zhang H."/>
        </authorList>
    </citation>
    <scope>NUCLEOTIDE SEQUENCE</scope>
    <source>
        <strain evidence="3">KEN1</strain>
    </source>
</reference>
<dbReference type="InterPro" id="IPR041577">
    <property type="entry name" value="RT_RNaseH_2"/>
</dbReference>
<dbReference type="Pfam" id="PF17919">
    <property type="entry name" value="RT_RNaseH_2"/>
    <property type="match status" value="1"/>
</dbReference>
<organism evidence="3">
    <name type="scientific">Sesamum latifolium</name>
    <dbReference type="NCBI Taxonomy" id="2727402"/>
    <lineage>
        <taxon>Eukaryota</taxon>
        <taxon>Viridiplantae</taxon>
        <taxon>Streptophyta</taxon>
        <taxon>Embryophyta</taxon>
        <taxon>Tracheophyta</taxon>
        <taxon>Spermatophyta</taxon>
        <taxon>Magnoliopsida</taxon>
        <taxon>eudicotyledons</taxon>
        <taxon>Gunneridae</taxon>
        <taxon>Pentapetalae</taxon>
        <taxon>asterids</taxon>
        <taxon>lamiids</taxon>
        <taxon>Lamiales</taxon>
        <taxon>Pedaliaceae</taxon>
        <taxon>Sesamum</taxon>
    </lineage>
</organism>
<sequence>MLKFLVVDAPSSYNIIIGRPSLNSFRAVASTYHMKLKFPAYRGIGEEKGDRRIARECHANTLKKKSHPPMERKTQIPSKEEKHLEVSRGHSLPPLEQHEQHMKKRRIEEEKLAAAEKLKDVQLVEGKSEKTTSIGTAMGPRSQEELVQFLRVNSDVFSWTVHDLEGINPEVMTHKLNVNPTFRPIRQKKRNFGIERNDIIRKEVEKLLAAGYIRPVQYPEWLANVVLVPKPNKKWRMCIDFTNLNRACLKDSYPLLRIDALVDSTAGCEMMSFLDAFQGYNQISLEPQDQEKTSFVTEQGTFCYRVMPFGLKKCESNISKISEQSFQAHDRAKHEEINPEKIKAIQDMNPPTTKREVQKLTGRMAALSRFLSRGVERGLPFFKTLRKVEGFSWSEECQEAFDNLKEYLSEPPLLTKPRAGDKLYIYLSASEEAVSAVLVRAEGKEHQPVYYVSKSHQVTVLTNQPLKHILASPNASGRMIKWAVELNEHGIEFEPRHSIKAQVLADFISKTTGEEDSKYNKDWIMFVDGSSTSSKSGVGIVIQSPEADYIEYAITLEFPASNNEAEYEAILLGCKLIHVGR</sequence>
<dbReference type="InterPro" id="IPR012337">
    <property type="entry name" value="RNaseH-like_sf"/>
</dbReference>
<evidence type="ECO:0000313" key="3">
    <source>
        <dbReference type="EMBL" id="KAL0445646.1"/>
    </source>
</evidence>
<protein>
    <submittedName>
        <fullName evidence="3">Transposon Ty3-G Gag-Pol polyprotein</fullName>
    </submittedName>
</protein>
<dbReference type="Pfam" id="PF00078">
    <property type="entry name" value="RVT_1"/>
    <property type="match status" value="1"/>
</dbReference>
<name>A0AAW2X0L4_9LAMI</name>
<dbReference type="EMBL" id="JACGWN010000006">
    <property type="protein sequence ID" value="KAL0445646.1"/>
    <property type="molecule type" value="Genomic_DNA"/>
</dbReference>
<dbReference type="Gene3D" id="3.30.70.270">
    <property type="match status" value="2"/>
</dbReference>
<accession>A0AAW2X0L4</accession>
<dbReference type="PANTHER" id="PTHR24559">
    <property type="entry name" value="TRANSPOSON TY3-I GAG-POL POLYPROTEIN"/>
    <property type="match status" value="1"/>
</dbReference>
<evidence type="ECO:0000256" key="1">
    <source>
        <dbReference type="SAM" id="MobiDB-lite"/>
    </source>
</evidence>
<dbReference type="AlphaFoldDB" id="A0AAW2X0L4"/>
<dbReference type="CDD" id="cd01647">
    <property type="entry name" value="RT_LTR"/>
    <property type="match status" value="1"/>
</dbReference>
<gene>
    <name evidence="3" type="ORF">Slati_1692500</name>
</gene>
<feature type="domain" description="RNase H type-1" evidence="2">
    <location>
        <begin position="519"/>
        <end position="581"/>
    </location>
</feature>
<dbReference type="GO" id="GO:0004523">
    <property type="term" value="F:RNA-DNA hybrid ribonuclease activity"/>
    <property type="evidence" value="ECO:0007669"/>
    <property type="project" value="InterPro"/>
</dbReference>
<reference evidence="3" key="1">
    <citation type="submission" date="2020-06" db="EMBL/GenBank/DDBJ databases">
        <authorList>
            <person name="Li T."/>
            <person name="Hu X."/>
            <person name="Zhang T."/>
            <person name="Song X."/>
            <person name="Zhang H."/>
            <person name="Dai N."/>
            <person name="Sheng W."/>
            <person name="Hou X."/>
            <person name="Wei L."/>
        </authorList>
    </citation>
    <scope>NUCLEOTIDE SEQUENCE</scope>
    <source>
        <strain evidence="3">KEN1</strain>
        <tissue evidence="3">Leaf</tissue>
    </source>
</reference>
<dbReference type="Gene3D" id="3.10.10.10">
    <property type="entry name" value="HIV Type 1 Reverse Transcriptase, subunit A, domain 1"/>
    <property type="match status" value="1"/>
</dbReference>
<feature type="compositionally biased region" description="Basic and acidic residues" evidence="1">
    <location>
        <begin position="68"/>
        <end position="88"/>
    </location>
</feature>
<dbReference type="Gene3D" id="3.30.420.10">
    <property type="entry name" value="Ribonuclease H-like superfamily/Ribonuclease H"/>
    <property type="match status" value="1"/>
</dbReference>
<dbReference type="InterPro" id="IPR000477">
    <property type="entry name" value="RT_dom"/>
</dbReference>
<comment type="caution">
    <text evidence="3">The sequence shown here is derived from an EMBL/GenBank/DDBJ whole genome shotgun (WGS) entry which is preliminary data.</text>
</comment>
<dbReference type="PANTHER" id="PTHR24559:SF430">
    <property type="entry name" value="RNA-DIRECTED DNA POLYMERASE"/>
    <property type="match status" value="1"/>
</dbReference>
<dbReference type="GO" id="GO:0003676">
    <property type="term" value="F:nucleic acid binding"/>
    <property type="evidence" value="ECO:0007669"/>
    <property type="project" value="InterPro"/>
</dbReference>
<dbReference type="SUPFAM" id="SSF53098">
    <property type="entry name" value="Ribonuclease H-like"/>
    <property type="match status" value="1"/>
</dbReference>
<evidence type="ECO:0000259" key="2">
    <source>
        <dbReference type="PROSITE" id="PS50879"/>
    </source>
</evidence>
<feature type="region of interest" description="Disordered" evidence="1">
    <location>
        <begin position="62"/>
        <end position="88"/>
    </location>
</feature>
<proteinExistence type="predicted"/>
<dbReference type="InterPro" id="IPR036397">
    <property type="entry name" value="RNaseH_sf"/>
</dbReference>
<dbReference type="SUPFAM" id="SSF56672">
    <property type="entry name" value="DNA/RNA polymerases"/>
    <property type="match status" value="1"/>
</dbReference>
<dbReference type="PROSITE" id="PS50879">
    <property type="entry name" value="RNASE_H_1"/>
    <property type="match status" value="1"/>
</dbReference>
<dbReference type="InterPro" id="IPR043502">
    <property type="entry name" value="DNA/RNA_pol_sf"/>
</dbReference>
<dbReference type="InterPro" id="IPR002156">
    <property type="entry name" value="RNaseH_domain"/>
</dbReference>